<gene>
    <name evidence="1" type="ORF">NM208_g9448</name>
</gene>
<accession>A0ACC1S1I8</accession>
<protein>
    <submittedName>
        <fullName evidence="1">Uncharacterized protein</fullName>
    </submittedName>
</protein>
<organism evidence="1 2">
    <name type="scientific">Fusarium decemcellulare</name>
    <dbReference type="NCBI Taxonomy" id="57161"/>
    <lineage>
        <taxon>Eukaryota</taxon>
        <taxon>Fungi</taxon>
        <taxon>Dikarya</taxon>
        <taxon>Ascomycota</taxon>
        <taxon>Pezizomycotina</taxon>
        <taxon>Sordariomycetes</taxon>
        <taxon>Hypocreomycetidae</taxon>
        <taxon>Hypocreales</taxon>
        <taxon>Nectriaceae</taxon>
        <taxon>Fusarium</taxon>
        <taxon>Fusarium decemcellulare species complex</taxon>
    </lineage>
</organism>
<comment type="caution">
    <text evidence="1">The sequence shown here is derived from an EMBL/GenBank/DDBJ whole genome shotgun (WGS) entry which is preliminary data.</text>
</comment>
<evidence type="ECO:0000313" key="2">
    <source>
        <dbReference type="Proteomes" id="UP001148629"/>
    </source>
</evidence>
<reference evidence="1" key="1">
    <citation type="submission" date="2022-08" db="EMBL/GenBank/DDBJ databases">
        <title>Genome Sequence of Fusarium decemcellulare.</title>
        <authorList>
            <person name="Buettner E."/>
        </authorList>
    </citation>
    <scope>NUCLEOTIDE SEQUENCE</scope>
    <source>
        <strain evidence="1">Babe19</strain>
    </source>
</reference>
<keyword evidence="2" id="KW-1185">Reference proteome</keyword>
<evidence type="ECO:0000313" key="1">
    <source>
        <dbReference type="EMBL" id="KAJ3530159.1"/>
    </source>
</evidence>
<name>A0ACC1S1I8_9HYPO</name>
<dbReference type="EMBL" id="JANRMS010001204">
    <property type="protein sequence ID" value="KAJ3530159.1"/>
    <property type="molecule type" value="Genomic_DNA"/>
</dbReference>
<sequence length="826" mass="91481">MRTIKVSQWTVRRSNPSSLWTDYSVTPDTGSHKISDSRSSFSSCCSSTFSTGHSRISSISTVNGGYASGSGVADLEVKLERLPRLTAPLSVAAPTPSPQPEFQLPHAPAPPLTSSSPSDSILEARMMKRKRGRLSEDQSNSKPRDPLFQSLDRIHKRTISAPNPRPSFVPSFTRLPTTLPPLASRHLEATLSPLHLSMAHERLGFEHQHWSLADASSPGASMTTRTPPREIQENDKVSAATDLQTVPRGTISRANPNDRVLAACRRFRKVVVNSLLEGGDICMAVENCTTGSVPRKVISHLFGRNKVCTRRIPERVWVCMCRKHYQRMRYRKGADFSVTQIGMVYEQIVRMIFWSRGLESPSRVNQEAITIRSWTFSIRKRELKRLSDTNNRDVVPRWIAQSLGDGKSHDEILDIVERLHHEIQQGILKDVPPVEFLPEVVDAYTNIPAQISTHVNRESSNDIEVPAINHPGRLGQLGEAAESPLSFVKESSPLEPVQEEGSMSEHSSDDSSSPTPPATFDDSQYGRRPSYHPQHHEDLSIPTAPYSYGTRYPGMDPGMTTYNDRRDSLPYYDSQNPIMPSMNHFGINHQAQAPAIDPRGSYDNPFHTAGAQRGPSECMLIDRSSSTYLGAPAVTADDGHTMYPVNYASLGARDGGSLHPNMVGSQASPSYLEYYQQGNLVAATSQIQGGRLSFREPSILHPRPNASDYRDASLLLSMSDEHSNTYRPLLQSENLAWHQAESTSNTGAAPATNLPYWQPATDVHEASAHASIRHHSDYYSASSEAIVSYSPDHHPNYRGMSVCDETRSRGGHPSGSYKDESVSDRD</sequence>
<proteinExistence type="predicted"/>
<dbReference type="Proteomes" id="UP001148629">
    <property type="component" value="Unassembled WGS sequence"/>
</dbReference>